<dbReference type="Proteomes" id="UP001303046">
    <property type="component" value="Unassembled WGS sequence"/>
</dbReference>
<reference evidence="2 3" key="1">
    <citation type="submission" date="2023-08" db="EMBL/GenBank/DDBJ databases">
        <title>A Necator americanus chromosomal reference genome.</title>
        <authorList>
            <person name="Ilik V."/>
            <person name="Petrzelkova K.J."/>
            <person name="Pardy F."/>
            <person name="Fuh T."/>
            <person name="Niatou-Singa F.S."/>
            <person name="Gouil Q."/>
            <person name="Baker L."/>
            <person name="Ritchie M.E."/>
            <person name="Jex A.R."/>
            <person name="Gazzola D."/>
            <person name="Li H."/>
            <person name="Toshio Fujiwara R."/>
            <person name="Zhan B."/>
            <person name="Aroian R.V."/>
            <person name="Pafco B."/>
            <person name="Schwarz E.M."/>
        </authorList>
    </citation>
    <scope>NUCLEOTIDE SEQUENCE [LARGE SCALE GENOMIC DNA]</scope>
    <source>
        <strain evidence="2 3">Aroian</strain>
        <tissue evidence="2">Whole animal</tissue>
    </source>
</reference>
<organism evidence="2 3">
    <name type="scientific">Necator americanus</name>
    <name type="common">Human hookworm</name>
    <dbReference type="NCBI Taxonomy" id="51031"/>
    <lineage>
        <taxon>Eukaryota</taxon>
        <taxon>Metazoa</taxon>
        <taxon>Ecdysozoa</taxon>
        <taxon>Nematoda</taxon>
        <taxon>Chromadorea</taxon>
        <taxon>Rhabditida</taxon>
        <taxon>Rhabditina</taxon>
        <taxon>Rhabditomorpha</taxon>
        <taxon>Strongyloidea</taxon>
        <taxon>Ancylostomatidae</taxon>
        <taxon>Bunostominae</taxon>
        <taxon>Necator</taxon>
    </lineage>
</organism>
<sequence>MSLPDHADSDVKPFDIDSVPPDLELASSNPEPAAQSEKVVCTHPPSLSPCGLAVMESSPSMPTKKMYFLWDEAIITDSAQTTFHTSTVDLMSFSTKIPKKVSEYIVDFYLENSLVLLRNASSRNITVNNERDQLYEQLARNIETDFGLVFDRKKIKTHFEHFKHKTLAKGAKMLAGINRQTKSGRDGIPEELRAVNPRACAFDMSEFKLWSYLNDSPVTIGEHLAGCSVMLQPCTSISMQRVEQNEPANVDTRVDYQESGNLEEKAGSPTSSGSTDSDSVPDTSRPTTSGFDNVDKSMCSPRMRRKRKYDDLLDEQILMYREQRRFFSEMANAQVQMSAMVGTLHDVVKTVMQKLVGSDVVRIPQRCEDVPLPPSLPSLCHEKTEKPSEVPKITRMTEVKREDSGCSNDARGTTAKVYRAKGVEHKGYRIASRK</sequence>
<feature type="region of interest" description="Disordered" evidence="1">
    <location>
        <begin position="260"/>
        <end position="299"/>
    </location>
</feature>
<keyword evidence="3" id="KW-1185">Reference proteome</keyword>
<feature type="compositionally biased region" description="Basic and acidic residues" evidence="1">
    <location>
        <begin position="380"/>
        <end position="389"/>
    </location>
</feature>
<gene>
    <name evidence="2" type="primary">Necator_chrIV.g13600</name>
    <name evidence="2" type="ORF">RB195_000309</name>
</gene>
<evidence type="ECO:0000256" key="1">
    <source>
        <dbReference type="SAM" id="MobiDB-lite"/>
    </source>
</evidence>
<proteinExistence type="predicted"/>
<feature type="compositionally biased region" description="Low complexity" evidence="1">
    <location>
        <begin position="268"/>
        <end position="289"/>
    </location>
</feature>
<feature type="region of interest" description="Disordered" evidence="1">
    <location>
        <begin position="1"/>
        <end position="37"/>
    </location>
</feature>
<accession>A0ABR1D9J7</accession>
<feature type="compositionally biased region" description="Basic and acidic residues" evidence="1">
    <location>
        <begin position="395"/>
        <end position="404"/>
    </location>
</feature>
<comment type="caution">
    <text evidence="2">The sequence shown here is derived from an EMBL/GenBank/DDBJ whole genome shotgun (WGS) entry which is preliminary data.</text>
</comment>
<feature type="region of interest" description="Disordered" evidence="1">
    <location>
        <begin position="378"/>
        <end position="411"/>
    </location>
</feature>
<evidence type="ECO:0000313" key="3">
    <source>
        <dbReference type="Proteomes" id="UP001303046"/>
    </source>
</evidence>
<dbReference type="EMBL" id="JAVFWL010000004">
    <property type="protein sequence ID" value="KAK6746982.1"/>
    <property type="molecule type" value="Genomic_DNA"/>
</dbReference>
<protein>
    <submittedName>
        <fullName evidence="2">Uncharacterized protein</fullName>
    </submittedName>
</protein>
<feature type="compositionally biased region" description="Basic and acidic residues" evidence="1">
    <location>
        <begin position="1"/>
        <end position="15"/>
    </location>
</feature>
<name>A0ABR1D9J7_NECAM</name>
<evidence type="ECO:0000313" key="2">
    <source>
        <dbReference type="EMBL" id="KAK6746982.1"/>
    </source>
</evidence>